<keyword evidence="1" id="KW-1133">Transmembrane helix</keyword>
<keyword evidence="3" id="KW-1185">Reference proteome</keyword>
<keyword evidence="1" id="KW-0812">Transmembrane</keyword>
<dbReference type="Proteomes" id="UP001161409">
    <property type="component" value="Unassembled WGS sequence"/>
</dbReference>
<evidence type="ECO:0000256" key="1">
    <source>
        <dbReference type="SAM" id="Phobius"/>
    </source>
</evidence>
<sequence>MKEKLAGSWLLAGMVIALMVMFSVLFPPSEGTATGNQYHDTLTLEGDSLSGAVPRDSKT</sequence>
<comment type="caution">
    <text evidence="2">The sequence shown here is derived from an EMBL/GenBank/DDBJ whole genome shotgun (WGS) entry which is preliminary data.</text>
</comment>
<keyword evidence="1" id="KW-0472">Membrane</keyword>
<proteinExistence type="predicted"/>
<accession>A0ABQ5U2X7</accession>
<reference evidence="2" key="1">
    <citation type="journal article" date="2014" name="Int. J. Syst. Evol. Microbiol.">
        <title>Complete genome of a new Firmicutes species belonging to the dominant human colonic microbiota ('Ruminococcus bicirculans') reveals two chromosomes and a selective capacity to utilize plant glucans.</title>
        <authorList>
            <consortium name="NISC Comparative Sequencing Program"/>
            <person name="Wegmann U."/>
            <person name="Louis P."/>
            <person name="Goesmann A."/>
            <person name="Henrissat B."/>
            <person name="Duncan S.H."/>
            <person name="Flint H.J."/>
        </authorList>
    </citation>
    <scope>NUCLEOTIDE SEQUENCE</scope>
    <source>
        <strain evidence="2">NBRC 103408</strain>
    </source>
</reference>
<organism evidence="2 3">
    <name type="scientific">Sneathiella chinensis</name>
    <dbReference type="NCBI Taxonomy" id="349750"/>
    <lineage>
        <taxon>Bacteria</taxon>
        <taxon>Pseudomonadati</taxon>
        <taxon>Pseudomonadota</taxon>
        <taxon>Alphaproteobacteria</taxon>
        <taxon>Sneathiellales</taxon>
        <taxon>Sneathiellaceae</taxon>
        <taxon>Sneathiella</taxon>
    </lineage>
</organism>
<dbReference type="RefSeq" id="WP_169559999.1">
    <property type="nucleotide sequence ID" value="NZ_BSNF01000001.1"/>
</dbReference>
<name>A0ABQ5U2X7_9PROT</name>
<protein>
    <submittedName>
        <fullName evidence="2">Uncharacterized protein</fullName>
    </submittedName>
</protein>
<dbReference type="EMBL" id="BSNF01000001">
    <property type="protein sequence ID" value="GLQ06046.1"/>
    <property type="molecule type" value="Genomic_DNA"/>
</dbReference>
<reference evidence="2" key="2">
    <citation type="submission" date="2023-01" db="EMBL/GenBank/DDBJ databases">
        <title>Draft genome sequence of Sneathiella chinensis strain NBRC 103408.</title>
        <authorList>
            <person name="Sun Q."/>
            <person name="Mori K."/>
        </authorList>
    </citation>
    <scope>NUCLEOTIDE SEQUENCE</scope>
    <source>
        <strain evidence="2">NBRC 103408</strain>
    </source>
</reference>
<evidence type="ECO:0000313" key="3">
    <source>
        <dbReference type="Proteomes" id="UP001161409"/>
    </source>
</evidence>
<evidence type="ECO:0000313" key="2">
    <source>
        <dbReference type="EMBL" id="GLQ06046.1"/>
    </source>
</evidence>
<feature type="transmembrane region" description="Helical" evidence="1">
    <location>
        <begin position="6"/>
        <end position="26"/>
    </location>
</feature>
<gene>
    <name evidence="2" type="ORF">GCM10007924_12670</name>
</gene>